<sequence>MGIDLPRASSFGCFQALQANYLARTIVESWLYTLRYWNKLRVQRDYFCEIEDAEISERSPELAAALIAERSISFEVGKFRDGIRSPLSPLNAWRSHLPSPKKVHGNTDDRRLRKLFLSVSTKVSKVEAAASGVHGTFG</sequence>
<dbReference type="EMBL" id="CP030840">
    <property type="protein sequence ID" value="AXC09986.1"/>
    <property type="molecule type" value="Genomic_DNA"/>
</dbReference>
<dbReference type="KEGG" id="abas:ACPOL_0615"/>
<protein>
    <submittedName>
        <fullName evidence="1">Uncharacterized protein</fullName>
    </submittedName>
</protein>
<proteinExistence type="predicted"/>
<evidence type="ECO:0000313" key="2">
    <source>
        <dbReference type="Proteomes" id="UP000253606"/>
    </source>
</evidence>
<accession>A0A2Z5FU25</accession>
<dbReference type="Proteomes" id="UP000253606">
    <property type="component" value="Chromosome"/>
</dbReference>
<dbReference type="AlphaFoldDB" id="A0A2Z5FU25"/>
<reference evidence="1 2" key="1">
    <citation type="journal article" date="2018" name="Front. Microbiol.">
        <title>Hydrolytic Capabilities as a Key to Environmental Success: Chitinolytic and Cellulolytic Acidobacteria From Acidic Sub-arctic Soils and Boreal Peatlands.</title>
        <authorList>
            <person name="Belova S.E."/>
            <person name="Ravin N.V."/>
            <person name="Pankratov T.A."/>
            <person name="Rakitin A.L."/>
            <person name="Ivanova A.A."/>
            <person name="Beletsky A.V."/>
            <person name="Mardanov A.V."/>
            <person name="Sinninghe Damste J.S."/>
            <person name="Dedysh S.N."/>
        </authorList>
    </citation>
    <scope>NUCLEOTIDE SEQUENCE [LARGE SCALE GENOMIC DNA]</scope>
    <source>
        <strain evidence="1 2">SBC82</strain>
    </source>
</reference>
<organism evidence="1 2">
    <name type="scientific">Acidisarcina polymorpha</name>
    <dbReference type="NCBI Taxonomy" id="2211140"/>
    <lineage>
        <taxon>Bacteria</taxon>
        <taxon>Pseudomonadati</taxon>
        <taxon>Acidobacteriota</taxon>
        <taxon>Terriglobia</taxon>
        <taxon>Terriglobales</taxon>
        <taxon>Acidobacteriaceae</taxon>
        <taxon>Acidisarcina</taxon>
    </lineage>
</organism>
<gene>
    <name evidence="1" type="ORF">ACPOL_0615</name>
</gene>
<name>A0A2Z5FU25_9BACT</name>
<evidence type="ECO:0000313" key="1">
    <source>
        <dbReference type="EMBL" id="AXC09986.1"/>
    </source>
</evidence>
<keyword evidence="2" id="KW-1185">Reference proteome</keyword>